<dbReference type="EMBL" id="CP159837">
    <property type="protein sequence ID" value="XCM39725.1"/>
    <property type="molecule type" value="Genomic_DNA"/>
</dbReference>
<dbReference type="RefSeq" id="WP_242049969.1">
    <property type="nucleotide sequence ID" value="NZ_CP159837.1"/>
</dbReference>
<name>A0AAU8JMU2_9CYAN</name>
<proteinExistence type="predicted"/>
<gene>
    <name evidence="1" type="ORF">ABWT76_002675</name>
</gene>
<evidence type="ECO:0000313" key="1">
    <source>
        <dbReference type="EMBL" id="XCM39725.1"/>
    </source>
</evidence>
<reference evidence="1" key="1">
    <citation type="submission" date="2024-07" db="EMBL/GenBank/DDBJ databases">
        <authorList>
            <person name="Kim Y.J."/>
            <person name="Jeong J.Y."/>
        </authorList>
    </citation>
    <scope>NUCLEOTIDE SEQUENCE</scope>
    <source>
        <strain evidence="1">GIHE-MW2</strain>
    </source>
</reference>
<dbReference type="AlphaFoldDB" id="A0AAU8JMU2"/>
<protein>
    <submittedName>
        <fullName evidence="1">DUF1822 family protein</fullName>
    </submittedName>
</protein>
<organism evidence="1">
    <name type="scientific">Planktothricoides raciborskii GIHE-MW2</name>
    <dbReference type="NCBI Taxonomy" id="2792601"/>
    <lineage>
        <taxon>Bacteria</taxon>
        <taxon>Bacillati</taxon>
        <taxon>Cyanobacteriota</taxon>
        <taxon>Cyanophyceae</taxon>
        <taxon>Oscillatoriophycideae</taxon>
        <taxon>Oscillatoriales</taxon>
        <taxon>Oscillatoriaceae</taxon>
        <taxon>Planktothricoides</taxon>
    </lineage>
</organism>
<accession>A0AAU8JMU2</accession>
<sequence>MIILRNAQIIKCKLEVKPGEKLAVKVALGEAEITENFVV</sequence>